<dbReference type="GO" id="GO:0009279">
    <property type="term" value="C:cell outer membrane"/>
    <property type="evidence" value="ECO:0007669"/>
    <property type="project" value="TreeGrafter"/>
</dbReference>
<dbReference type="SUPFAM" id="SSF81901">
    <property type="entry name" value="HCP-like"/>
    <property type="match status" value="2"/>
</dbReference>
<dbReference type="Proteomes" id="UP000182761">
    <property type="component" value="Unassembled WGS sequence"/>
</dbReference>
<gene>
    <name evidence="4" type="ORF">Ga0061079_1059</name>
</gene>
<evidence type="ECO:0000256" key="3">
    <source>
        <dbReference type="PROSITE-ProRule" id="PRU00339"/>
    </source>
</evidence>
<name>A0A0X3APU1_9FLAO</name>
<dbReference type="STRING" id="1586267.GCA_001418685_00894"/>
<proteinExistence type="predicted"/>
<organism evidence="4 5">
    <name type="scientific">Apibacter mensalis</name>
    <dbReference type="NCBI Taxonomy" id="1586267"/>
    <lineage>
        <taxon>Bacteria</taxon>
        <taxon>Pseudomonadati</taxon>
        <taxon>Bacteroidota</taxon>
        <taxon>Flavobacteriia</taxon>
        <taxon>Flavobacteriales</taxon>
        <taxon>Weeksellaceae</taxon>
        <taxon>Apibacter</taxon>
    </lineage>
</organism>
<dbReference type="Pfam" id="PF13181">
    <property type="entry name" value="TPR_8"/>
    <property type="match status" value="1"/>
</dbReference>
<dbReference type="InterPro" id="IPR011990">
    <property type="entry name" value="TPR-like_helical_dom_sf"/>
</dbReference>
<evidence type="ECO:0000256" key="2">
    <source>
        <dbReference type="ARBA" id="ARBA00022803"/>
    </source>
</evidence>
<dbReference type="InterPro" id="IPR019734">
    <property type="entry name" value="TPR_rpt"/>
</dbReference>
<keyword evidence="1" id="KW-0677">Repeat</keyword>
<feature type="repeat" description="TPR" evidence="3">
    <location>
        <begin position="170"/>
        <end position="203"/>
    </location>
</feature>
<dbReference type="PROSITE" id="PS50005">
    <property type="entry name" value="TPR"/>
    <property type="match status" value="2"/>
</dbReference>
<keyword evidence="5" id="KW-1185">Reference proteome</keyword>
<keyword evidence="2 3" id="KW-0802">TPR repeat</keyword>
<dbReference type="PANTHER" id="PTHR44858">
    <property type="entry name" value="TETRATRICOPEPTIDE REPEAT PROTEIN 6"/>
    <property type="match status" value="1"/>
</dbReference>
<accession>A0A0X3APU1</accession>
<evidence type="ECO:0000313" key="4">
    <source>
        <dbReference type="EMBL" id="CVK16055.1"/>
    </source>
</evidence>
<dbReference type="InterPro" id="IPR050498">
    <property type="entry name" value="Ycf3"/>
</dbReference>
<dbReference type="Gene3D" id="1.25.40.10">
    <property type="entry name" value="Tetratricopeptide repeat domain"/>
    <property type="match status" value="3"/>
</dbReference>
<dbReference type="EMBL" id="FCOR01000005">
    <property type="protein sequence ID" value="CVK16055.1"/>
    <property type="molecule type" value="Genomic_DNA"/>
</dbReference>
<evidence type="ECO:0000256" key="1">
    <source>
        <dbReference type="ARBA" id="ARBA00022737"/>
    </source>
</evidence>
<dbReference type="OrthoDB" id="638548at2"/>
<dbReference type="SUPFAM" id="SSF48452">
    <property type="entry name" value="TPR-like"/>
    <property type="match status" value="1"/>
</dbReference>
<dbReference type="AlphaFoldDB" id="A0A0X3APU1"/>
<dbReference type="RefSeq" id="WP_055425270.1">
    <property type="nucleotide sequence ID" value="NZ_FCOR01000005.1"/>
</dbReference>
<dbReference type="GO" id="GO:0046813">
    <property type="term" value="P:receptor-mediated virion attachment to host cell"/>
    <property type="evidence" value="ECO:0007669"/>
    <property type="project" value="TreeGrafter"/>
</dbReference>
<evidence type="ECO:0000313" key="5">
    <source>
        <dbReference type="Proteomes" id="UP000182761"/>
    </source>
</evidence>
<dbReference type="PANTHER" id="PTHR44858:SF1">
    <property type="entry name" value="UDP-N-ACETYLGLUCOSAMINE--PEPTIDE N-ACETYLGLUCOSAMINYLTRANSFERASE SPINDLY-RELATED"/>
    <property type="match status" value="1"/>
</dbReference>
<feature type="repeat" description="TPR" evidence="3">
    <location>
        <begin position="508"/>
        <end position="541"/>
    </location>
</feature>
<sequence length="552" mass="62291">MNYIKKEIGATFVISAMMLPGFLNAQSIQEGIKYLGSDQYSKAKNTFEKLVVQSPSANNYYYLGAYYLTISKPDIELASQNFNKGLALDSKSDFNRIGLATIKLYQGNKSEANADFESIAKGSKYRNADILYQIAKAYQLFNNKPESTDYDKSIEYAQRLLDLVKNKDKSEYYILLGNAYFEKKDPGKAVSNYTKALGIAEDKSIPYALIGNIWGRTNGQAKLAAENFNKAIETNPNYPLTYKYLYNFNVKIGNYNDAFNNLQKYISLSENNDSGTQFEMAKVSYFVKDYAKSLDILAKNWDDISDPLKYKLKALDLIENSDFSEAYKNLNQYLQIIPETKREGSDYGVLGKIQSSLVNKAIGQEKENLRKAAIFNLTKAISNGDKTYDYQSILLLLQPGIKTEASITNSKIEALKKSVAADANDTTSWYKLASEQYEAKDYLGSVASWDQLISLIPTWEVAYAGKGMALYAYDYNDKNGLAAQSFQKYIEMVEPKKEHSANEKAYLAIAYTFFAYQAYHEGNKEKAESYLTKTLSVDPQNSDALNLQKLLQ</sequence>
<protein>
    <submittedName>
        <fullName evidence="4">Tetratricopeptide repeat-containing protein</fullName>
    </submittedName>
</protein>
<reference evidence="4 5" key="1">
    <citation type="submission" date="2016-01" db="EMBL/GenBank/DDBJ databases">
        <authorList>
            <person name="McClelland M."/>
            <person name="Jain A."/>
            <person name="Saraogi P."/>
            <person name="Mendelson R."/>
            <person name="Westerman R."/>
            <person name="SanMiguel P."/>
            <person name="Csonka L."/>
        </authorList>
    </citation>
    <scope>NUCLEOTIDE SEQUENCE [LARGE SCALE GENOMIC DNA]</scope>
    <source>
        <strain evidence="4 5">R-53146</strain>
    </source>
</reference>
<dbReference type="SMART" id="SM00028">
    <property type="entry name" value="TPR"/>
    <property type="match status" value="7"/>
</dbReference>